<dbReference type="PANTHER" id="PTHR38436:SF1">
    <property type="entry name" value="ESTER CYCLASE"/>
    <property type="match status" value="1"/>
</dbReference>
<dbReference type="GO" id="GO:0030638">
    <property type="term" value="P:polyketide metabolic process"/>
    <property type="evidence" value="ECO:0007669"/>
    <property type="project" value="InterPro"/>
</dbReference>
<dbReference type="KEGG" id="pter:C2L65_44860"/>
<dbReference type="Gene3D" id="3.10.450.50">
    <property type="match status" value="1"/>
</dbReference>
<dbReference type="Proteomes" id="UP000243502">
    <property type="component" value="Chromosome 4"/>
</dbReference>
<accession>A0A2I8F4B6</accession>
<evidence type="ECO:0000313" key="3">
    <source>
        <dbReference type="Proteomes" id="UP000243502"/>
    </source>
</evidence>
<organism evidence="2 3">
    <name type="scientific">Paraburkholderia terrae</name>
    <dbReference type="NCBI Taxonomy" id="311230"/>
    <lineage>
        <taxon>Bacteria</taxon>
        <taxon>Pseudomonadati</taxon>
        <taxon>Pseudomonadota</taxon>
        <taxon>Betaproteobacteria</taxon>
        <taxon>Burkholderiales</taxon>
        <taxon>Burkholderiaceae</taxon>
        <taxon>Paraburkholderia</taxon>
    </lineage>
</organism>
<feature type="domain" description="Limonene-1,2-epoxide hydrolase" evidence="1">
    <location>
        <begin position="2"/>
        <end position="118"/>
    </location>
</feature>
<evidence type="ECO:0000259" key="1">
    <source>
        <dbReference type="Pfam" id="PF07858"/>
    </source>
</evidence>
<dbReference type="GO" id="GO:0016787">
    <property type="term" value="F:hydrolase activity"/>
    <property type="evidence" value="ECO:0007669"/>
    <property type="project" value="UniProtKB-KW"/>
</dbReference>
<dbReference type="InterPro" id="IPR009959">
    <property type="entry name" value="Cyclase_SnoaL-like"/>
</dbReference>
<proteinExistence type="predicted"/>
<name>A0A2I8F4B6_9BURK</name>
<protein>
    <submittedName>
        <fullName evidence="2">Limonene-1,2-epoxide hydrolase</fullName>
    </submittedName>
</protein>
<gene>
    <name evidence="2" type="ORF">C2L65_44860</name>
</gene>
<dbReference type="AlphaFoldDB" id="A0A2I8F4B6"/>
<dbReference type="InterPro" id="IPR013100">
    <property type="entry name" value="LEH"/>
</dbReference>
<dbReference type="Pfam" id="PF07858">
    <property type="entry name" value="LEH"/>
    <property type="match status" value="1"/>
</dbReference>
<dbReference type="PANTHER" id="PTHR38436">
    <property type="entry name" value="POLYKETIDE CYCLASE SNOAL-LIKE DOMAIN"/>
    <property type="match status" value="1"/>
</dbReference>
<evidence type="ECO:0000313" key="2">
    <source>
        <dbReference type="EMBL" id="AUT66717.1"/>
    </source>
</evidence>
<dbReference type="RefSeq" id="WP_042314897.1">
    <property type="nucleotide sequence ID" value="NZ_CP026114.1"/>
</dbReference>
<dbReference type="SUPFAM" id="SSF54427">
    <property type="entry name" value="NTF2-like"/>
    <property type="match status" value="1"/>
</dbReference>
<dbReference type="EMBL" id="CP026114">
    <property type="protein sequence ID" value="AUT66717.1"/>
    <property type="molecule type" value="Genomic_DNA"/>
</dbReference>
<sequence>MSPMQTILDFIDAWNDNDMDRVHEFMAEDIFYHNVPMEPIVGRTAAREFADAFGVGSKMKADWQLVSIAENGEHVLTERIDSFTNPEGKKISVPLMGSFRVRNGLITEWRDYFDLPTFERQLAAL</sequence>
<keyword evidence="2" id="KW-0378">Hydrolase</keyword>
<dbReference type="OrthoDB" id="9781757at2"/>
<reference evidence="2 3" key="1">
    <citation type="submission" date="2018-01" db="EMBL/GenBank/DDBJ databases">
        <title>Species boundaries and ecological features among Paraburkholderia terrae DSMZ17804T, P. hospita DSMZ17164T and P. caribensis DSMZ13236T.</title>
        <authorList>
            <person name="Pratama A.A."/>
        </authorList>
    </citation>
    <scope>NUCLEOTIDE SEQUENCE [LARGE SCALE GENOMIC DNA]</scope>
    <source>
        <strain evidence="2 3">DSM 17804</strain>
    </source>
</reference>
<dbReference type="InterPro" id="IPR032710">
    <property type="entry name" value="NTF2-like_dom_sf"/>
</dbReference>